<feature type="chain" id="PRO_5041249578" evidence="1">
    <location>
        <begin position="20"/>
        <end position="346"/>
    </location>
</feature>
<evidence type="ECO:0000256" key="1">
    <source>
        <dbReference type="SAM" id="SignalP"/>
    </source>
</evidence>
<gene>
    <name evidence="2" type="ORF">H2200_003244</name>
</gene>
<organism evidence="2 3">
    <name type="scientific">Cladophialophora chaetospira</name>
    <dbReference type="NCBI Taxonomy" id="386627"/>
    <lineage>
        <taxon>Eukaryota</taxon>
        <taxon>Fungi</taxon>
        <taxon>Dikarya</taxon>
        <taxon>Ascomycota</taxon>
        <taxon>Pezizomycotina</taxon>
        <taxon>Eurotiomycetes</taxon>
        <taxon>Chaetothyriomycetidae</taxon>
        <taxon>Chaetothyriales</taxon>
        <taxon>Herpotrichiellaceae</taxon>
        <taxon>Cladophialophora</taxon>
    </lineage>
</organism>
<feature type="signal peptide" evidence="1">
    <location>
        <begin position="1"/>
        <end position="19"/>
    </location>
</feature>
<comment type="caution">
    <text evidence="2">The sequence shown here is derived from an EMBL/GenBank/DDBJ whole genome shotgun (WGS) entry which is preliminary data.</text>
</comment>
<dbReference type="AlphaFoldDB" id="A0AA38XH46"/>
<evidence type="ECO:0000313" key="3">
    <source>
        <dbReference type="Proteomes" id="UP001172673"/>
    </source>
</evidence>
<dbReference type="Proteomes" id="UP001172673">
    <property type="component" value="Unassembled WGS sequence"/>
</dbReference>
<keyword evidence="3" id="KW-1185">Reference proteome</keyword>
<reference evidence="2" key="1">
    <citation type="submission" date="2022-10" db="EMBL/GenBank/DDBJ databases">
        <title>Culturing micro-colonial fungi from biological soil crusts in the Mojave desert and describing Neophaeococcomyces mojavensis, and introducing the new genera and species Taxawa tesnikishii.</title>
        <authorList>
            <person name="Kurbessoian T."/>
            <person name="Stajich J.E."/>
        </authorList>
    </citation>
    <scope>NUCLEOTIDE SEQUENCE</scope>
    <source>
        <strain evidence="2">TK_41</strain>
    </source>
</reference>
<keyword evidence="1" id="KW-0732">Signal</keyword>
<dbReference type="EMBL" id="JAPDRK010000004">
    <property type="protein sequence ID" value="KAJ9613302.1"/>
    <property type="molecule type" value="Genomic_DNA"/>
</dbReference>
<sequence length="346" mass="38335">MFKILWLLLLCCVLAVVNATPNEADCAVVDGKVPLGINFGMTHITAACLDTNNTPIAVARLQGSESYADYVADILKHEGVRFLYQGEYHVKVGEQNVLAPPDEHDSALAESVFKESLEQITGIASSTLAANFSIGAIVLPHHYNETTYMSLFNTAVQVDPAFDRQPSDIRYFYIMTARCYTTEYCTLPRTNRPLDHGLRKYVILVNHDLDRLDIMAGVVSDMGPSFYGKTTILDAKVDVRNSTEWAHEAQFTQALSDIIDKHIRPYSSVDPFDDLDAVVLTGELSPAAISRLSAAMNMPVEHQHKIQTANAEYRGAFGAACEAYLMIKYPPPPVCVLYMDFGKEEL</sequence>
<accession>A0AA38XH46</accession>
<name>A0AA38XH46_9EURO</name>
<evidence type="ECO:0000313" key="2">
    <source>
        <dbReference type="EMBL" id="KAJ9613302.1"/>
    </source>
</evidence>
<protein>
    <submittedName>
        <fullName evidence="2">Uncharacterized protein</fullName>
    </submittedName>
</protein>
<proteinExistence type="predicted"/>